<feature type="compositionally biased region" description="Basic and acidic residues" evidence="1">
    <location>
        <begin position="1"/>
        <end position="15"/>
    </location>
</feature>
<name>A0A5B7HFA8_PORTR</name>
<dbReference type="Proteomes" id="UP000324222">
    <property type="component" value="Unassembled WGS sequence"/>
</dbReference>
<keyword evidence="3" id="KW-1185">Reference proteome</keyword>
<evidence type="ECO:0000313" key="3">
    <source>
        <dbReference type="Proteomes" id="UP000324222"/>
    </source>
</evidence>
<reference evidence="2 3" key="1">
    <citation type="submission" date="2019-05" db="EMBL/GenBank/DDBJ databases">
        <title>Another draft genome of Portunus trituberculatus and its Hox gene families provides insights of decapod evolution.</title>
        <authorList>
            <person name="Jeong J.-H."/>
            <person name="Song I."/>
            <person name="Kim S."/>
            <person name="Choi T."/>
            <person name="Kim D."/>
            <person name="Ryu S."/>
            <person name="Kim W."/>
        </authorList>
    </citation>
    <scope>NUCLEOTIDE SEQUENCE [LARGE SCALE GENOMIC DNA]</scope>
    <source>
        <tissue evidence="2">Muscle</tissue>
    </source>
</reference>
<accession>A0A5B7HFA8</accession>
<comment type="caution">
    <text evidence="2">The sequence shown here is derived from an EMBL/GenBank/DDBJ whole genome shotgun (WGS) entry which is preliminary data.</text>
</comment>
<feature type="region of interest" description="Disordered" evidence="1">
    <location>
        <begin position="59"/>
        <end position="155"/>
    </location>
</feature>
<feature type="compositionally biased region" description="Basic and acidic residues" evidence="1">
    <location>
        <begin position="77"/>
        <end position="121"/>
    </location>
</feature>
<gene>
    <name evidence="2" type="ORF">E2C01_061529</name>
</gene>
<dbReference type="AlphaFoldDB" id="A0A5B7HFA8"/>
<evidence type="ECO:0000313" key="2">
    <source>
        <dbReference type="EMBL" id="MPC67354.1"/>
    </source>
</evidence>
<proteinExistence type="predicted"/>
<evidence type="ECO:0000256" key="1">
    <source>
        <dbReference type="SAM" id="MobiDB-lite"/>
    </source>
</evidence>
<organism evidence="2 3">
    <name type="scientific">Portunus trituberculatus</name>
    <name type="common">Swimming crab</name>
    <name type="synonym">Neptunus trituberculatus</name>
    <dbReference type="NCBI Taxonomy" id="210409"/>
    <lineage>
        <taxon>Eukaryota</taxon>
        <taxon>Metazoa</taxon>
        <taxon>Ecdysozoa</taxon>
        <taxon>Arthropoda</taxon>
        <taxon>Crustacea</taxon>
        <taxon>Multicrustacea</taxon>
        <taxon>Malacostraca</taxon>
        <taxon>Eumalacostraca</taxon>
        <taxon>Eucarida</taxon>
        <taxon>Decapoda</taxon>
        <taxon>Pleocyemata</taxon>
        <taxon>Brachyura</taxon>
        <taxon>Eubrachyura</taxon>
        <taxon>Portunoidea</taxon>
        <taxon>Portunidae</taxon>
        <taxon>Portuninae</taxon>
        <taxon>Portunus</taxon>
    </lineage>
</organism>
<protein>
    <submittedName>
        <fullName evidence="2">Uncharacterized protein</fullName>
    </submittedName>
</protein>
<feature type="region of interest" description="Disordered" evidence="1">
    <location>
        <begin position="1"/>
        <end position="37"/>
    </location>
</feature>
<sequence>MSWRSSHDGIFKGLEKPQPNYYPKTAPRDPLQPVRRPFMRRVTRRVVAVPDEVADICTRKRTRPAPMSVYNPPKRTWRAEDPDNTAEEKGKEKLRSYGKDAILKDRRERKGKEDSYDEGKESKRRNRKFEDKENWSEKENSENRCRKSSHITYWK</sequence>
<feature type="compositionally biased region" description="Basic and acidic residues" evidence="1">
    <location>
        <begin position="128"/>
        <end position="145"/>
    </location>
</feature>
<dbReference type="EMBL" id="VSRR010026131">
    <property type="protein sequence ID" value="MPC67354.1"/>
    <property type="molecule type" value="Genomic_DNA"/>
</dbReference>